<feature type="compositionally biased region" description="Low complexity" evidence="2">
    <location>
        <begin position="315"/>
        <end position="345"/>
    </location>
</feature>
<dbReference type="InterPro" id="IPR001584">
    <property type="entry name" value="Integrase_cat-core"/>
</dbReference>
<feature type="compositionally biased region" description="Polar residues" evidence="2">
    <location>
        <begin position="1"/>
        <end position="19"/>
    </location>
</feature>
<dbReference type="Pfam" id="PF00078">
    <property type="entry name" value="RVT_1"/>
    <property type="match status" value="1"/>
</dbReference>
<dbReference type="Gene3D" id="2.40.50.40">
    <property type="match status" value="1"/>
</dbReference>
<dbReference type="InterPro" id="IPR023780">
    <property type="entry name" value="Chromo_domain"/>
</dbReference>
<gene>
    <name evidence="5" type="ORF">ATC70_000392</name>
</gene>
<feature type="region of interest" description="Disordered" evidence="2">
    <location>
        <begin position="304"/>
        <end position="345"/>
    </location>
</feature>
<dbReference type="InterPro" id="IPR043502">
    <property type="entry name" value="DNA/RNA_pol_sf"/>
</dbReference>
<feature type="region of interest" description="Disordered" evidence="2">
    <location>
        <begin position="1"/>
        <end position="20"/>
    </location>
</feature>
<feature type="region of interest" description="Disordered" evidence="2">
    <location>
        <begin position="1406"/>
        <end position="1433"/>
    </location>
</feature>
<dbReference type="Proteomes" id="UP001304243">
    <property type="component" value="Unassembled WGS sequence"/>
</dbReference>
<dbReference type="InterPro" id="IPR000477">
    <property type="entry name" value="RT_dom"/>
</dbReference>
<feature type="domain" description="Integrase catalytic" evidence="4">
    <location>
        <begin position="1048"/>
        <end position="1206"/>
    </location>
</feature>
<dbReference type="GO" id="GO:0003676">
    <property type="term" value="F:nucleic acid binding"/>
    <property type="evidence" value="ECO:0007669"/>
    <property type="project" value="InterPro"/>
</dbReference>
<keyword evidence="1" id="KW-0511">Multifunctional enzyme</keyword>
<dbReference type="Pfam" id="PF17919">
    <property type="entry name" value="RT_RNaseH_2"/>
    <property type="match status" value="1"/>
</dbReference>
<feature type="compositionally biased region" description="Polar residues" evidence="2">
    <location>
        <begin position="1412"/>
        <end position="1433"/>
    </location>
</feature>
<dbReference type="PANTHER" id="PTHR37984:SF5">
    <property type="entry name" value="PROTEIN NYNRIN-LIKE"/>
    <property type="match status" value="1"/>
</dbReference>
<dbReference type="GeneID" id="89944094"/>
<feature type="domain" description="Chromo" evidence="3">
    <location>
        <begin position="1347"/>
        <end position="1406"/>
    </location>
</feature>
<dbReference type="Gene3D" id="3.30.70.270">
    <property type="match status" value="2"/>
</dbReference>
<evidence type="ECO:0000259" key="3">
    <source>
        <dbReference type="PROSITE" id="PS50013"/>
    </source>
</evidence>
<dbReference type="GO" id="GO:0015074">
    <property type="term" value="P:DNA integration"/>
    <property type="evidence" value="ECO:0007669"/>
    <property type="project" value="InterPro"/>
</dbReference>
<accession>A0AAN7DI69</accession>
<dbReference type="CDD" id="cd00024">
    <property type="entry name" value="CD_CSD"/>
    <property type="match status" value="1"/>
</dbReference>
<name>A0AAN7DI69_9FUNG</name>
<dbReference type="SUPFAM" id="SSF54160">
    <property type="entry name" value="Chromo domain-like"/>
    <property type="match status" value="1"/>
</dbReference>
<organism evidence="5 6">
    <name type="scientific">Mucor velutinosus</name>
    <dbReference type="NCBI Taxonomy" id="708070"/>
    <lineage>
        <taxon>Eukaryota</taxon>
        <taxon>Fungi</taxon>
        <taxon>Fungi incertae sedis</taxon>
        <taxon>Mucoromycota</taxon>
        <taxon>Mucoromycotina</taxon>
        <taxon>Mucoromycetes</taxon>
        <taxon>Mucorales</taxon>
        <taxon>Mucorineae</taxon>
        <taxon>Mucoraceae</taxon>
        <taxon>Mucor</taxon>
    </lineage>
</organism>
<dbReference type="SMART" id="SM00298">
    <property type="entry name" value="CHROMO"/>
    <property type="match status" value="1"/>
</dbReference>
<dbReference type="RefSeq" id="XP_064683730.1">
    <property type="nucleotide sequence ID" value="XM_064819810.1"/>
</dbReference>
<dbReference type="InterPro" id="IPR005162">
    <property type="entry name" value="Retrotrans_gag_dom"/>
</dbReference>
<dbReference type="InterPro" id="IPR000953">
    <property type="entry name" value="Chromo/chromo_shadow_dom"/>
</dbReference>
<dbReference type="GO" id="GO:0005634">
    <property type="term" value="C:nucleus"/>
    <property type="evidence" value="ECO:0007669"/>
    <property type="project" value="UniProtKB-ARBA"/>
</dbReference>
<dbReference type="InterPro" id="IPR041577">
    <property type="entry name" value="RT_RNaseH_2"/>
</dbReference>
<dbReference type="EMBL" id="JASEJX010000013">
    <property type="protein sequence ID" value="KAK4517064.1"/>
    <property type="molecule type" value="Genomic_DNA"/>
</dbReference>
<dbReference type="InterPro" id="IPR012337">
    <property type="entry name" value="RNaseH-like_sf"/>
</dbReference>
<dbReference type="Gene3D" id="3.30.420.10">
    <property type="entry name" value="Ribonuclease H-like superfamily/Ribonuclease H"/>
    <property type="match status" value="1"/>
</dbReference>
<sequence length="1433" mass="160028">MTMNEFTVSPAEQNKSSDVQAVGSELSYGGAVERLRQEVHGLIAEVANSGDKSDEEVDALKAALSKKCSNLEAIEKALSMVTPNQSPSQVTVVSQGAANSSTVPDDLPLFQWFGRVKDEKKEVFANIEECCRRFSNKLSSCTLDLDEHWYRLLPPCLPGDLRNWLDEFVKASGSTVSWATLKGAIIGRFGTPKEQLRFERIREFLRCTKGNEESVDGFVERFKTLRNRADISDKGVVAMVFFDAFPKVTARLLMVAMSQAPESSFYDIDYVSSLVRKMDMMAIETGQESLGSVFDGRKRAADIPVSNEAKKSRYAPSSSGNALQSSSSSRSNGPSSNPPRSGANRFGKTFAEHVAEGTCSKCNGPRPKGQMHHCNTAIRTGGGNTHQGNGGKKVLRAMTKKRGGKHSMDAAIQAAFLSARVDRALAEKGASSPAVSSAEQSVDDVVLAPSSGDSDNVDVDQDAVMSEAHGIFEDTDLVNRAQSILLEKEMSSMSVDDDTLQNIFAQQCKFDARFSAPPTMTTNAICVPIVVQNVICFGLVDTGFGLDPEQAHKVSFTCPFTNIQYTHKKAAYGIRHVGSVVVRTLQTLLSDLNTSSGSTSFPTDGDHSVSCYVDDILCSSNGSLQDHYALVAEVIRRLTDANLVLNPEKVVFAQRSIYLLGWSVINGKLLPDGRKLTNIADWPAITTGRQLASFLGLMSYFRAAIPCYSRLTRDLDSLKQYKDLTDVWNESHTKAIADLKDALTMALVLSPPDFSIRFHLATDASLTALGAVLYQVVNDEIRYVGLVSRKLSVSERNYSTTKRELLGICYALVKFHRFLYMREFTLHTDHKSLIYLNTQEVPNALMLGWWETIFSYTFHILHLPGVLNVIPDALSRLYEDSDADASARHLLGGRYYADGGESVKRKKKGSKNKLKVVTPSPPMKRTLVKTTKALRSNSSSNYARTAVNATLIKDGTTTAVSQKQKEFILRTLRFADYITSPANERDSMIIAQHLVGHFGIKHVETAIHHEGFHWVNIRKDIERILADCDECNRYNIAREGYHPFRSVNAAQPLDHWCMDLGDMGVTSSFGSNFLFVLTDYFTRFTVIRCIPDKKATTIAREMLQVFSLFEWPIKLTSDRGLEWINEVVRAMMDISGIGHRLSLGYNPLGNSVSESFIKICKLTTIKLLKGKRDQWEHFIPWVNYCINVKYARLHKSRPYTLLFNRQPNGLADYSKVDYSKRLEKADNRLIDKRYRFVQDVLIPAISKRIVDTQNADHANFAKKHKVIAEPYPIGSKVMIKNVHRQNKLDERYEGPYLIHSITDKGSYVLADKTGALLSRDVPTHHIKYQVAANPQPITIDEFSAEHYEIQAVIDHRGSPGNFEYKVKWKGFDDPSEDTWEPVKNFDSAKHIELYWARREGAKAAGKRRLAPQTVNWRTTTTREIGQSGRSNRS</sequence>
<dbReference type="InterPro" id="IPR036397">
    <property type="entry name" value="RNaseH_sf"/>
</dbReference>
<dbReference type="PROSITE" id="PS50994">
    <property type="entry name" value="INTEGRASE"/>
    <property type="match status" value="1"/>
</dbReference>
<evidence type="ECO:0000256" key="1">
    <source>
        <dbReference type="ARBA" id="ARBA00023268"/>
    </source>
</evidence>
<dbReference type="Pfam" id="PF00665">
    <property type="entry name" value="rve"/>
    <property type="match status" value="1"/>
</dbReference>
<dbReference type="Pfam" id="PF00385">
    <property type="entry name" value="Chromo"/>
    <property type="match status" value="1"/>
</dbReference>
<dbReference type="InterPro" id="IPR050951">
    <property type="entry name" value="Retrovirus_Pol_polyprotein"/>
</dbReference>
<dbReference type="GO" id="GO:0003824">
    <property type="term" value="F:catalytic activity"/>
    <property type="evidence" value="ECO:0007669"/>
    <property type="project" value="UniProtKB-KW"/>
</dbReference>
<proteinExistence type="predicted"/>
<evidence type="ECO:0000259" key="4">
    <source>
        <dbReference type="PROSITE" id="PS50994"/>
    </source>
</evidence>
<evidence type="ECO:0000313" key="5">
    <source>
        <dbReference type="EMBL" id="KAK4517064.1"/>
    </source>
</evidence>
<reference evidence="5 6" key="1">
    <citation type="submission" date="2022-11" db="EMBL/GenBank/DDBJ databases">
        <title>Mucor velutinosus strain NIH1002 WGS.</title>
        <authorList>
            <person name="Subramanian P."/>
            <person name="Mullikin J.C."/>
            <person name="Segre J.A."/>
            <person name="Zelazny A.M."/>
        </authorList>
    </citation>
    <scope>NUCLEOTIDE SEQUENCE [LARGE SCALE GENOMIC DNA]</scope>
    <source>
        <strain evidence="5 6">NIH1002</strain>
    </source>
</reference>
<dbReference type="Gene3D" id="1.10.340.70">
    <property type="match status" value="1"/>
</dbReference>
<dbReference type="Pfam" id="PF03732">
    <property type="entry name" value="Retrotrans_gag"/>
    <property type="match status" value="1"/>
</dbReference>
<dbReference type="CDD" id="cd09274">
    <property type="entry name" value="RNase_HI_RT_Ty3"/>
    <property type="match status" value="1"/>
</dbReference>
<dbReference type="PROSITE" id="PS50013">
    <property type="entry name" value="CHROMO_2"/>
    <property type="match status" value="1"/>
</dbReference>
<evidence type="ECO:0000313" key="6">
    <source>
        <dbReference type="Proteomes" id="UP001304243"/>
    </source>
</evidence>
<dbReference type="SUPFAM" id="SSF56672">
    <property type="entry name" value="DNA/RNA polymerases"/>
    <property type="match status" value="1"/>
</dbReference>
<dbReference type="Pfam" id="PF17921">
    <property type="entry name" value="Integrase_H2C2"/>
    <property type="match status" value="1"/>
</dbReference>
<dbReference type="SUPFAM" id="SSF53098">
    <property type="entry name" value="Ribonuclease H-like"/>
    <property type="match status" value="1"/>
</dbReference>
<dbReference type="InterPro" id="IPR041588">
    <property type="entry name" value="Integrase_H2C2"/>
</dbReference>
<protein>
    <submittedName>
        <fullName evidence="5">Uncharacterized protein</fullName>
    </submittedName>
</protein>
<comment type="caution">
    <text evidence="5">The sequence shown here is derived from an EMBL/GenBank/DDBJ whole genome shotgun (WGS) entry which is preliminary data.</text>
</comment>
<keyword evidence="6" id="KW-1185">Reference proteome</keyword>
<dbReference type="InterPro" id="IPR016197">
    <property type="entry name" value="Chromo-like_dom_sf"/>
</dbReference>
<dbReference type="InterPro" id="IPR043128">
    <property type="entry name" value="Rev_trsase/Diguanyl_cyclase"/>
</dbReference>
<dbReference type="PANTHER" id="PTHR37984">
    <property type="entry name" value="PROTEIN CBG26694"/>
    <property type="match status" value="1"/>
</dbReference>
<evidence type="ECO:0000256" key="2">
    <source>
        <dbReference type="SAM" id="MobiDB-lite"/>
    </source>
</evidence>